<evidence type="ECO:0000256" key="2">
    <source>
        <dbReference type="ARBA" id="ARBA00022679"/>
    </source>
</evidence>
<dbReference type="PANTHER" id="PTHR43085">
    <property type="entry name" value="HEXOKINASE FAMILY MEMBER"/>
    <property type="match status" value="1"/>
</dbReference>
<sequence length="316" mass="33313">MTGYLYTFGETMALYRTTESGGLETVTDAKLGIGGADSNVAIGARRLGVDAKWTGRVGDDSLGLRIVRELRAEGVDVHAIVDREAPTGLMLKEKRTADSTRVYFYRRDSAGSRLTEDDLDEDLIRGAAVLHVTGITASLSPTAERAVFAAIETARAAGVTVSCDVNHRASLWRTGDPGGLYRRIATMTDVLFAGDDEARLIAPGADSPVSDLAERLSELGPSEVIVKLGAEGSTGVIGGEPFSRPAHRIRVVDSVGAGDAFVAGYLAARIAGEGIAQRLGLATDAGAFACLGPGDWESLPRREDLRLLSASEPVVR</sequence>
<dbReference type="InterPro" id="IPR002139">
    <property type="entry name" value="Ribo/fructo_kinase"/>
</dbReference>
<dbReference type="Proteomes" id="UP001165584">
    <property type="component" value="Unassembled WGS sequence"/>
</dbReference>
<dbReference type="SUPFAM" id="SSF53613">
    <property type="entry name" value="Ribokinase-like"/>
    <property type="match status" value="1"/>
</dbReference>
<dbReference type="InterPro" id="IPR050306">
    <property type="entry name" value="PfkB_Carbo_kinase"/>
</dbReference>
<protein>
    <submittedName>
        <fullName evidence="6">Sugar kinase</fullName>
    </submittedName>
</protein>
<comment type="similarity">
    <text evidence="1 4">Belongs to the carbohydrate kinase PfkB family.</text>
</comment>
<keyword evidence="3 4" id="KW-0418">Kinase</keyword>
<dbReference type="Gene3D" id="3.40.1190.20">
    <property type="match status" value="1"/>
</dbReference>
<dbReference type="Pfam" id="PF00294">
    <property type="entry name" value="PfkB"/>
    <property type="match status" value="1"/>
</dbReference>
<evidence type="ECO:0000259" key="5">
    <source>
        <dbReference type="Pfam" id="PF00294"/>
    </source>
</evidence>
<name>A0ABT2GQW8_9MICO</name>
<dbReference type="InterPro" id="IPR029056">
    <property type="entry name" value="Ribokinase-like"/>
</dbReference>
<dbReference type="RefSeq" id="WP_259506141.1">
    <property type="nucleotide sequence ID" value="NZ_JANLCM010000001.1"/>
</dbReference>
<dbReference type="CDD" id="cd01166">
    <property type="entry name" value="KdgK"/>
    <property type="match status" value="1"/>
</dbReference>
<dbReference type="GO" id="GO:0016301">
    <property type="term" value="F:kinase activity"/>
    <property type="evidence" value="ECO:0007669"/>
    <property type="project" value="UniProtKB-KW"/>
</dbReference>
<proteinExistence type="inferred from homology"/>
<dbReference type="PRINTS" id="PR00990">
    <property type="entry name" value="RIBOKINASE"/>
</dbReference>
<evidence type="ECO:0000313" key="6">
    <source>
        <dbReference type="EMBL" id="MCS5717690.1"/>
    </source>
</evidence>
<dbReference type="InterPro" id="IPR002173">
    <property type="entry name" value="Carboh/pur_kinase_PfkB_CS"/>
</dbReference>
<dbReference type="InterPro" id="IPR011611">
    <property type="entry name" value="PfkB_dom"/>
</dbReference>
<dbReference type="PROSITE" id="PS00584">
    <property type="entry name" value="PFKB_KINASES_2"/>
    <property type="match status" value="1"/>
</dbReference>
<organism evidence="6 7">
    <name type="scientific">Herbiconiux aconitum</name>
    <dbReference type="NCBI Taxonomy" id="2970913"/>
    <lineage>
        <taxon>Bacteria</taxon>
        <taxon>Bacillati</taxon>
        <taxon>Actinomycetota</taxon>
        <taxon>Actinomycetes</taxon>
        <taxon>Micrococcales</taxon>
        <taxon>Microbacteriaceae</taxon>
        <taxon>Herbiconiux</taxon>
    </lineage>
</organism>
<evidence type="ECO:0000256" key="4">
    <source>
        <dbReference type="RuleBase" id="RU003704"/>
    </source>
</evidence>
<evidence type="ECO:0000313" key="7">
    <source>
        <dbReference type="Proteomes" id="UP001165584"/>
    </source>
</evidence>
<evidence type="ECO:0000256" key="3">
    <source>
        <dbReference type="ARBA" id="ARBA00022777"/>
    </source>
</evidence>
<gene>
    <name evidence="6" type="ORF">N1027_06025</name>
</gene>
<keyword evidence="7" id="KW-1185">Reference proteome</keyword>
<dbReference type="PANTHER" id="PTHR43085:SF57">
    <property type="entry name" value="CARBOHYDRATE KINASE PFKB DOMAIN-CONTAINING PROTEIN"/>
    <property type="match status" value="1"/>
</dbReference>
<evidence type="ECO:0000256" key="1">
    <source>
        <dbReference type="ARBA" id="ARBA00010688"/>
    </source>
</evidence>
<comment type="caution">
    <text evidence="6">The sequence shown here is derived from an EMBL/GenBank/DDBJ whole genome shotgun (WGS) entry which is preliminary data.</text>
</comment>
<accession>A0ABT2GQW8</accession>
<keyword evidence="2 4" id="KW-0808">Transferase</keyword>
<dbReference type="EMBL" id="JANLCM010000001">
    <property type="protein sequence ID" value="MCS5717690.1"/>
    <property type="molecule type" value="Genomic_DNA"/>
</dbReference>
<reference evidence="6" key="1">
    <citation type="submission" date="2022-08" db="EMBL/GenBank/DDBJ databases">
        <authorList>
            <person name="Deng Y."/>
            <person name="Han X.-F."/>
            <person name="Zhang Y.-Q."/>
        </authorList>
    </citation>
    <scope>NUCLEOTIDE SEQUENCE</scope>
    <source>
        <strain evidence="6">CPCC 205763</strain>
    </source>
</reference>
<feature type="domain" description="Carbohydrate kinase PfkB" evidence="5">
    <location>
        <begin position="6"/>
        <end position="300"/>
    </location>
</feature>